<evidence type="ECO:0000256" key="2">
    <source>
        <dbReference type="SAM" id="MobiDB-lite"/>
    </source>
</evidence>
<proteinExistence type="predicted"/>
<evidence type="ECO:0008006" key="5">
    <source>
        <dbReference type="Google" id="ProtNLM"/>
    </source>
</evidence>
<feature type="compositionally biased region" description="Pro residues" evidence="2">
    <location>
        <begin position="57"/>
        <end position="68"/>
    </location>
</feature>
<dbReference type="PANTHER" id="PTHR37614:SF2">
    <property type="entry name" value="OS02G0121400 PROTEIN"/>
    <property type="match status" value="1"/>
</dbReference>
<gene>
    <name evidence="3" type="ORF">SLEP1_g4149</name>
</gene>
<name>A0AAV5HN85_9ROSI</name>
<feature type="compositionally biased region" description="Basic residues" evidence="2">
    <location>
        <begin position="111"/>
        <end position="122"/>
    </location>
</feature>
<organism evidence="3 4">
    <name type="scientific">Rubroshorea leprosula</name>
    <dbReference type="NCBI Taxonomy" id="152421"/>
    <lineage>
        <taxon>Eukaryota</taxon>
        <taxon>Viridiplantae</taxon>
        <taxon>Streptophyta</taxon>
        <taxon>Embryophyta</taxon>
        <taxon>Tracheophyta</taxon>
        <taxon>Spermatophyta</taxon>
        <taxon>Magnoliopsida</taxon>
        <taxon>eudicotyledons</taxon>
        <taxon>Gunneridae</taxon>
        <taxon>Pentapetalae</taxon>
        <taxon>rosids</taxon>
        <taxon>malvids</taxon>
        <taxon>Malvales</taxon>
        <taxon>Dipterocarpaceae</taxon>
        <taxon>Rubroshorea</taxon>
    </lineage>
</organism>
<evidence type="ECO:0000313" key="3">
    <source>
        <dbReference type="EMBL" id="GKU90108.1"/>
    </source>
</evidence>
<dbReference type="Proteomes" id="UP001054252">
    <property type="component" value="Unassembled WGS sequence"/>
</dbReference>
<keyword evidence="4" id="KW-1185">Reference proteome</keyword>
<dbReference type="PANTHER" id="PTHR37614">
    <property type="entry name" value="OS02G0121400 PROTEIN"/>
    <property type="match status" value="1"/>
</dbReference>
<feature type="region of interest" description="Disordered" evidence="2">
    <location>
        <begin position="30"/>
        <end position="122"/>
    </location>
</feature>
<keyword evidence="1" id="KW-0175">Coiled coil</keyword>
<sequence length="301" mass="33896">MEQRADDPTADEIEVTKILVELPDLILESDSRPRFPFSWGVRKKRSVPGNDYTQIPSLPPANPSPPTPAAEAASPSLPGTVLVAAPTKKVDASSPATPLSFSPSESEEKRKPPKKNYSLKRRRDQQLELIEELTQRKELLQKEVENVRSYHNKLKAYNLALKSRKQQYISSASGVWRAETQIGQPSANHHRQQPPPLFYQQPFIFNQTVQMAQISETSDNKNNSQLRYGQSSSCLLEGVRDKVGPIVIPDLNLSLEEETGLEYCEPIDLNRARAAQARLKRMQICKMKNSSPSCKPRVNNR</sequence>
<comment type="caution">
    <text evidence="3">The sequence shown here is derived from an EMBL/GenBank/DDBJ whole genome shotgun (WGS) entry which is preliminary data.</text>
</comment>
<dbReference type="EMBL" id="BPVZ01000004">
    <property type="protein sequence ID" value="GKU90108.1"/>
    <property type="molecule type" value="Genomic_DNA"/>
</dbReference>
<evidence type="ECO:0000256" key="1">
    <source>
        <dbReference type="SAM" id="Coils"/>
    </source>
</evidence>
<dbReference type="AlphaFoldDB" id="A0AAV5HN85"/>
<protein>
    <recommendedName>
        <fullName evidence="5">BZIP domain-containing protein</fullName>
    </recommendedName>
</protein>
<accession>A0AAV5HN85</accession>
<evidence type="ECO:0000313" key="4">
    <source>
        <dbReference type="Proteomes" id="UP001054252"/>
    </source>
</evidence>
<reference evidence="3 4" key="1">
    <citation type="journal article" date="2021" name="Commun. Biol.">
        <title>The genome of Shorea leprosula (Dipterocarpaceae) highlights the ecological relevance of drought in aseasonal tropical rainforests.</title>
        <authorList>
            <person name="Ng K.K.S."/>
            <person name="Kobayashi M.J."/>
            <person name="Fawcett J.A."/>
            <person name="Hatakeyama M."/>
            <person name="Paape T."/>
            <person name="Ng C.H."/>
            <person name="Ang C.C."/>
            <person name="Tnah L.H."/>
            <person name="Lee C.T."/>
            <person name="Nishiyama T."/>
            <person name="Sese J."/>
            <person name="O'Brien M.J."/>
            <person name="Copetti D."/>
            <person name="Mohd Noor M.I."/>
            <person name="Ong R.C."/>
            <person name="Putra M."/>
            <person name="Sireger I.Z."/>
            <person name="Indrioko S."/>
            <person name="Kosugi Y."/>
            <person name="Izuno A."/>
            <person name="Isagi Y."/>
            <person name="Lee S.L."/>
            <person name="Shimizu K.K."/>
        </authorList>
    </citation>
    <scope>NUCLEOTIDE SEQUENCE [LARGE SCALE GENOMIC DNA]</scope>
    <source>
        <strain evidence="3">214</strain>
    </source>
</reference>
<feature type="compositionally biased region" description="Low complexity" evidence="2">
    <location>
        <begin position="69"/>
        <end position="78"/>
    </location>
</feature>
<feature type="coiled-coil region" evidence="1">
    <location>
        <begin position="123"/>
        <end position="150"/>
    </location>
</feature>